<dbReference type="Proteomes" id="UP001153050">
    <property type="component" value="Unassembled WGS sequence"/>
</dbReference>
<dbReference type="Pfam" id="PF08592">
    <property type="entry name" value="Anthrone_oxy"/>
    <property type="match status" value="1"/>
</dbReference>
<accession>A0ABM9EDZ3</accession>
<keyword evidence="1" id="KW-0812">Transmembrane</keyword>
<sequence>MQLKAGSSGDPDAMAAIQHPYYLGNAPNNRVVDGEAVRSLMASGAIASDSFDRTIERIAITENVGVVMGRETIEAMQAMNASVRNAVFFPAFFLTPVVLGLTAAAMRFNGRRSPAFWFAAAALVYLKSGLFLTLAVNVPMNEALAAIPVPKDIETAREIWQDYSGGGGSSGTRREPSHQVSPWLLPASVWRDCDRERPGRMMQRAERSKAISRRQPRPLWMTLACLASRRQRASLQM</sequence>
<name>A0ABM9EDZ3_9HYPH</name>
<feature type="transmembrane region" description="Helical" evidence="1">
    <location>
        <begin position="86"/>
        <end position="108"/>
    </location>
</feature>
<organism evidence="3 4">
    <name type="scientific">Mesorhizobium escarrei</name>
    <dbReference type="NCBI Taxonomy" id="666018"/>
    <lineage>
        <taxon>Bacteria</taxon>
        <taxon>Pseudomonadati</taxon>
        <taxon>Pseudomonadota</taxon>
        <taxon>Alphaproteobacteria</taxon>
        <taxon>Hyphomicrobiales</taxon>
        <taxon>Phyllobacteriaceae</taxon>
        <taxon>Mesorhizobium</taxon>
    </lineage>
</organism>
<keyword evidence="4" id="KW-1185">Reference proteome</keyword>
<dbReference type="SUPFAM" id="SSF54427">
    <property type="entry name" value="NTF2-like"/>
    <property type="match status" value="1"/>
</dbReference>
<keyword evidence="1" id="KW-1133">Transmembrane helix</keyword>
<evidence type="ECO:0000256" key="1">
    <source>
        <dbReference type="SAM" id="Phobius"/>
    </source>
</evidence>
<dbReference type="Pfam" id="PF14534">
    <property type="entry name" value="DUF4440"/>
    <property type="match status" value="1"/>
</dbReference>
<feature type="domain" description="DUF4440" evidence="2">
    <location>
        <begin position="7"/>
        <end position="78"/>
    </location>
</feature>
<reference evidence="3 4" key="1">
    <citation type="submission" date="2022-03" db="EMBL/GenBank/DDBJ databases">
        <authorList>
            <person name="Brunel B."/>
        </authorList>
    </citation>
    <scope>NUCLEOTIDE SEQUENCE [LARGE SCALE GENOMIC DNA]</scope>
    <source>
        <strain evidence="3">STM5069sample</strain>
    </source>
</reference>
<evidence type="ECO:0000259" key="2">
    <source>
        <dbReference type="Pfam" id="PF14534"/>
    </source>
</evidence>
<dbReference type="EMBL" id="CAKXZT010000157">
    <property type="protein sequence ID" value="CAH2407558.1"/>
    <property type="molecule type" value="Genomic_DNA"/>
</dbReference>
<gene>
    <name evidence="3" type="ORF">MES5069_60170</name>
</gene>
<dbReference type="Gene3D" id="3.10.450.50">
    <property type="match status" value="1"/>
</dbReference>
<evidence type="ECO:0000313" key="4">
    <source>
        <dbReference type="Proteomes" id="UP001153050"/>
    </source>
</evidence>
<feature type="transmembrane region" description="Helical" evidence="1">
    <location>
        <begin position="114"/>
        <end position="136"/>
    </location>
</feature>
<keyword evidence="1" id="KW-0472">Membrane</keyword>
<protein>
    <recommendedName>
        <fullName evidence="2">DUF4440 domain-containing protein</fullName>
    </recommendedName>
</protein>
<dbReference type="InterPro" id="IPR013901">
    <property type="entry name" value="Anthrone_oxy"/>
</dbReference>
<proteinExistence type="predicted"/>
<evidence type="ECO:0000313" key="3">
    <source>
        <dbReference type="EMBL" id="CAH2407558.1"/>
    </source>
</evidence>
<dbReference type="InterPro" id="IPR027843">
    <property type="entry name" value="DUF4440"/>
</dbReference>
<dbReference type="InterPro" id="IPR032710">
    <property type="entry name" value="NTF2-like_dom_sf"/>
</dbReference>
<comment type="caution">
    <text evidence="3">The sequence shown here is derived from an EMBL/GenBank/DDBJ whole genome shotgun (WGS) entry which is preliminary data.</text>
</comment>